<evidence type="ECO:0000256" key="2">
    <source>
        <dbReference type="SAM" id="MobiDB-lite"/>
    </source>
</evidence>
<dbReference type="AlphaFoldDB" id="D2S8Q8"/>
<dbReference type="HOGENOM" id="CLU_009252_1_0_11"/>
<keyword evidence="6" id="KW-1185">Reference proteome</keyword>
<dbReference type="SUPFAM" id="SSF52151">
    <property type="entry name" value="FabD/lysophospholipase-like"/>
    <property type="match status" value="1"/>
</dbReference>
<feature type="transmembrane region" description="Helical" evidence="3">
    <location>
        <begin position="311"/>
        <end position="330"/>
    </location>
</feature>
<keyword evidence="3" id="KW-1133">Transmembrane helix</keyword>
<dbReference type="PANTHER" id="PTHR10728">
    <property type="entry name" value="CYTOSOLIC PHOSPHOLIPASE A2"/>
    <property type="match status" value="1"/>
</dbReference>
<protein>
    <recommendedName>
        <fullName evidence="4">PNPLA domain-containing protein</fullName>
    </recommendedName>
</protein>
<feature type="transmembrane region" description="Helical" evidence="3">
    <location>
        <begin position="160"/>
        <end position="181"/>
    </location>
</feature>
<dbReference type="PANTHER" id="PTHR10728:SF40">
    <property type="entry name" value="PATATIN FAMILY PROTEIN"/>
    <property type="match status" value="1"/>
</dbReference>
<dbReference type="eggNOG" id="COG1752">
    <property type="taxonomic scope" value="Bacteria"/>
</dbReference>
<dbReference type="GO" id="GO:0046475">
    <property type="term" value="P:glycerophospholipid catabolic process"/>
    <property type="evidence" value="ECO:0007669"/>
    <property type="project" value="TreeGrafter"/>
</dbReference>
<evidence type="ECO:0000313" key="6">
    <source>
        <dbReference type="Proteomes" id="UP000001382"/>
    </source>
</evidence>
<dbReference type="Pfam" id="PF01734">
    <property type="entry name" value="Patatin"/>
    <property type="match status" value="1"/>
</dbReference>
<evidence type="ECO:0000256" key="3">
    <source>
        <dbReference type="SAM" id="Phobius"/>
    </source>
</evidence>
<keyword evidence="3" id="KW-0812">Transmembrane</keyword>
<dbReference type="KEGG" id="gob:Gobs_3029"/>
<feature type="domain" description="PNPLA" evidence="4">
    <location>
        <begin position="22"/>
        <end position="79"/>
    </location>
</feature>
<accession>D2S8Q8</accession>
<dbReference type="RefSeq" id="WP_012949069.1">
    <property type="nucleotide sequence ID" value="NC_013757.1"/>
</dbReference>
<keyword evidence="1" id="KW-0443">Lipid metabolism</keyword>
<feature type="transmembrane region" description="Helical" evidence="3">
    <location>
        <begin position="20"/>
        <end position="42"/>
    </location>
</feature>
<feature type="transmembrane region" description="Helical" evidence="3">
    <location>
        <begin position="202"/>
        <end position="229"/>
    </location>
</feature>
<keyword evidence="3" id="KW-0472">Membrane</keyword>
<dbReference type="Gene3D" id="3.40.1090.10">
    <property type="entry name" value="Cytosolic phospholipase A2 catalytic domain"/>
    <property type="match status" value="2"/>
</dbReference>
<sequence length="713" mass="76144">MTDSGRWAYLDGGHEGRSVLGISFSGGGIRSAAFCLGAYQALSRQGLFQRARYLSAVSGGSYIAGALTVAQGKSDAEALRGEAAPWSRGSPEEWYLRTHLSYLAPGLTGRLWLVVNFVYGLLLNLLPLVVGSYLAGRIVGLVYGATIRGIGRPDGRLVGAVAWGSAAAAGLFLAAIVLVGVRRFFDKSRFRAVPGERPLRRTATALVAGSGVVAVLAVCLPLLVHLLGVALADDPFWVGRADDLGSRRLLVTVAMVVGVVLLGALAVLLMRLGRARAFQGVLAFLSGWGILAVPLLLAAEGEARSGWDPPLDVWVLLGALATLAVCGFCIHNRRYSMHLYYRERLSHAFVLKRTSSAGGVRVAPVPYDDEVRLSDVGREIEAKRRSGLPFPELIVCAAVAAREGDVPNKSWAASFTFDPCRSGSVDLAPLVETSELERTHTRGGSGLTLPSMMAISGAAISPTMGRFTLPALRLLMALANLRLGVWIPNPFRRGDVAAPPSRGRSRVRRVARALATGWREPGGLYVLKEAMGLAGTRGRFIHVSDGGHWENLGLVELIRRRCTHMVVVDASAGGRSPLQDIARAAALARSDLGAEVRLDPAATLPSTETGLADEPVAVGSVTYPDGSMGVIYYARCVLWDGVPMDLAVFREKDHQFPQHPTANQWFSGEQFDAYRALGWEVAVALAQRANVPLDQFEGGEGDSEDPAESVLVM</sequence>
<feature type="compositionally biased region" description="Acidic residues" evidence="2">
    <location>
        <begin position="697"/>
        <end position="707"/>
    </location>
</feature>
<feature type="transmembrane region" description="Helical" evidence="3">
    <location>
        <begin position="281"/>
        <end position="299"/>
    </location>
</feature>
<dbReference type="InterPro" id="IPR016035">
    <property type="entry name" value="Acyl_Trfase/lysoPLipase"/>
</dbReference>
<dbReference type="GO" id="GO:0005829">
    <property type="term" value="C:cytosol"/>
    <property type="evidence" value="ECO:0007669"/>
    <property type="project" value="TreeGrafter"/>
</dbReference>
<name>D2S8Q8_GEOOG</name>
<dbReference type="Proteomes" id="UP000001382">
    <property type="component" value="Chromosome"/>
</dbReference>
<dbReference type="GO" id="GO:0004623">
    <property type="term" value="F:phospholipase A2 activity"/>
    <property type="evidence" value="ECO:0007669"/>
    <property type="project" value="TreeGrafter"/>
</dbReference>
<proteinExistence type="predicted"/>
<reference evidence="5 6" key="1">
    <citation type="journal article" date="2010" name="Stand. Genomic Sci.">
        <title>Complete genome sequence of Geodermatophilus obscurus type strain (G-20).</title>
        <authorList>
            <person name="Ivanova N."/>
            <person name="Sikorski J."/>
            <person name="Jando M."/>
            <person name="Munk C."/>
            <person name="Lapidus A."/>
            <person name="Glavina Del Rio T."/>
            <person name="Copeland A."/>
            <person name="Tice H."/>
            <person name="Cheng J.-F."/>
            <person name="Lucas S."/>
            <person name="Chen F."/>
            <person name="Nolan M."/>
            <person name="Bruce D."/>
            <person name="Goodwin L."/>
            <person name="Pitluck S."/>
            <person name="Mavromatis K."/>
            <person name="Mikhailova N."/>
            <person name="Pati A."/>
            <person name="Chen A."/>
            <person name="Palaniappan K."/>
            <person name="Land M."/>
            <person name="Hauser L."/>
            <person name="Chang Y.-J."/>
            <person name="Jeffries C.D."/>
            <person name="Meincke L."/>
            <person name="Brettin T."/>
            <person name="Detter J.C."/>
            <person name="Detter J.C."/>
            <person name="Rohde M."/>
            <person name="Goeker M."/>
            <person name="Bristow J."/>
            <person name="Eisen J.A."/>
            <person name="Markowitz V."/>
            <person name="Hugenholtz P."/>
            <person name="Kyrpides N.C."/>
            <person name="Klenk H.-P."/>
        </authorList>
    </citation>
    <scope>NUCLEOTIDE SEQUENCE [LARGE SCALE GENOMIC DNA]</scope>
    <source>
        <strain evidence="6">ATCC 25078 / DSM 43160 / JCM 3152 / KCC A-0152 / KCTC 9177 / NBRC 13315 / NRRL B-3577 / G-20</strain>
    </source>
</reference>
<organism evidence="5 6">
    <name type="scientific">Geodermatophilus obscurus (strain ATCC 25078 / DSM 43160 / JCM 3152 / CCUG 61914 / KCC A-0152 / KCTC 9177 / NBRC 13315 / NRRL B-3577 / G-20)</name>
    <dbReference type="NCBI Taxonomy" id="526225"/>
    <lineage>
        <taxon>Bacteria</taxon>
        <taxon>Bacillati</taxon>
        <taxon>Actinomycetota</taxon>
        <taxon>Actinomycetes</taxon>
        <taxon>Geodermatophilales</taxon>
        <taxon>Geodermatophilaceae</taxon>
        <taxon>Geodermatophilus</taxon>
    </lineage>
</organism>
<dbReference type="STRING" id="526225.Gobs_3029"/>
<evidence type="ECO:0000256" key="1">
    <source>
        <dbReference type="ARBA" id="ARBA00023098"/>
    </source>
</evidence>
<dbReference type="InterPro" id="IPR002641">
    <property type="entry name" value="PNPLA_dom"/>
</dbReference>
<reference evidence="6" key="2">
    <citation type="submission" date="2010-01" db="EMBL/GenBank/DDBJ databases">
        <title>The complete genome of Geodermatophilus obscurus DSM 43160.</title>
        <authorList>
            <consortium name="US DOE Joint Genome Institute (JGI-PGF)"/>
            <person name="Lucas S."/>
            <person name="Copeland A."/>
            <person name="Lapidus A."/>
            <person name="Glavina del Rio T."/>
            <person name="Dalin E."/>
            <person name="Tice H."/>
            <person name="Bruce D."/>
            <person name="Goodwin L."/>
            <person name="Pitluck S."/>
            <person name="Kyrpides N."/>
            <person name="Mavromatis K."/>
            <person name="Ivanova N."/>
            <person name="Munk A.C."/>
            <person name="Brettin T."/>
            <person name="Detter J.C."/>
            <person name="Han C."/>
            <person name="Larimer F."/>
            <person name="Land M."/>
            <person name="Hauser L."/>
            <person name="Markowitz V."/>
            <person name="Cheng J.-F."/>
            <person name="Hugenholtz P."/>
            <person name="Woyke T."/>
            <person name="Wu D."/>
            <person name="Jando M."/>
            <person name="Schneider S."/>
            <person name="Klenk H.-P."/>
            <person name="Eisen J.A."/>
        </authorList>
    </citation>
    <scope>NUCLEOTIDE SEQUENCE [LARGE SCALE GENOMIC DNA]</scope>
    <source>
        <strain evidence="6">ATCC 25078 / DSM 43160 / JCM 3152 / KCC A-0152 / KCTC 9177 / NBRC 13315 / NRRL B-3577 / G-20</strain>
    </source>
</reference>
<evidence type="ECO:0000313" key="5">
    <source>
        <dbReference type="EMBL" id="ADB75639.1"/>
    </source>
</evidence>
<feature type="transmembrane region" description="Helical" evidence="3">
    <location>
        <begin position="249"/>
        <end position="269"/>
    </location>
</feature>
<dbReference type="EMBL" id="CP001867">
    <property type="protein sequence ID" value="ADB75639.1"/>
    <property type="molecule type" value="Genomic_DNA"/>
</dbReference>
<gene>
    <name evidence="5" type="ordered locus">Gobs_3029</name>
</gene>
<feature type="transmembrane region" description="Helical" evidence="3">
    <location>
        <begin position="111"/>
        <end position="135"/>
    </location>
</feature>
<feature type="region of interest" description="Disordered" evidence="2">
    <location>
        <begin position="694"/>
        <end position="713"/>
    </location>
</feature>
<evidence type="ECO:0000259" key="4">
    <source>
        <dbReference type="Pfam" id="PF01734"/>
    </source>
</evidence>